<dbReference type="PROSITE" id="PS51318">
    <property type="entry name" value="TAT"/>
    <property type="match status" value="1"/>
</dbReference>
<feature type="domain" description="Metallo-beta-lactamase" evidence="6">
    <location>
        <begin position="93"/>
        <end position="304"/>
    </location>
</feature>
<dbReference type="STRING" id="375.BKD09_RS28370"/>
<dbReference type="Gene3D" id="3.60.15.10">
    <property type="entry name" value="Ribonuclease Z/Hydroxyacylglutathione hydrolase-like"/>
    <property type="match status" value="1"/>
</dbReference>
<dbReference type="RefSeq" id="WP_041958272.1">
    <property type="nucleotide sequence ID" value="NZ_JRPN01000021.1"/>
</dbReference>
<keyword evidence="3" id="KW-0378">Hydrolase</keyword>
<accession>A0A0A3XSA7</accession>
<dbReference type="Pfam" id="PF00753">
    <property type="entry name" value="Lactamase_B"/>
    <property type="match status" value="1"/>
</dbReference>
<dbReference type="EMBL" id="JRPN01000021">
    <property type="protein sequence ID" value="KGT76169.1"/>
    <property type="molecule type" value="Genomic_DNA"/>
</dbReference>
<evidence type="ECO:0000256" key="2">
    <source>
        <dbReference type="ARBA" id="ARBA00022723"/>
    </source>
</evidence>
<proteinExistence type="inferred from homology"/>
<evidence type="ECO:0000259" key="6">
    <source>
        <dbReference type="SMART" id="SM00849"/>
    </source>
</evidence>
<name>A0A0A3XSA7_BRAJP</name>
<organism evidence="7 8">
    <name type="scientific">Bradyrhizobium japonicum</name>
    <dbReference type="NCBI Taxonomy" id="375"/>
    <lineage>
        <taxon>Bacteria</taxon>
        <taxon>Pseudomonadati</taxon>
        <taxon>Pseudomonadota</taxon>
        <taxon>Alphaproteobacteria</taxon>
        <taxon>Hyphomicrobiales</taxon>
        <taxon>Nitrobacteraceae</taxon>
        <taxon>Bradyrhizobium</taxon>
    </lineage>
</organism>
<reference evidence="7 8" key="1">
    <citation type="submission" date="2014-09" db="EMBL/GenBank/DDBJ databases">
        <title>Draft genome of Bradyrhizobium japonicum Is-34.</title>
        <authorList>
            <person name="Tsurumaru H."/>
            <person name="Yamakawa T."/>
            <person name="Hashimoto S."/>
            <person name="Okizaki K."/>
            <person name="Kanesaki Y."/>
            <person name="Yoshikawa H."/>
            <person name="Yajima S."/>
        </authorList>
    </citation>
    <scope>NUCLEOTIDE SEQUENCE [LARGE SCALE GENOMIC DNA]</scope>
    <source>
        <strain evidence="7 8">Is-34</strain>
    </source>
</reference>
<dbReference type="InterPro" id="IPR051013">
    <property type="entry name" value="MBL_superfamily_lactonases"/>
</dbReference>
<comment type="caution">
    <text evidence="7">The sequence shown here is derived from an EMBL/GenBank/DDBJ whole genome shotgun (WGS) entry which is preliminary data.</text>
</comment>
<dbReference type="AlphaFoldDB" id="A0A0A3XSA7"/>
<evidence type="ECO:0000313" key="8">
    <source>
        <dbReference type="Proteomes" id="UP000030377"/>
    </source>
</evidence>
<evidence type="ECO:0000313" key="7">
    <source>
        <dbReference type="EMBL" id="KGT76169.1"/>
    </source>
</evidence>
<dbReference type="GO" id="GO:0046872">
    <property type="term" value="F:metal ion binding"/>
    <property type="evidence" value="ECO:0007669"/>
    <property type="project" value="UniProtKB-KW"/>
</dbReference>
<evidence type="ECO:0000256" key="4">
    <source>
        <dbReference type="ARBA" id="ARBA00022833"/>
    </source>
</evidence>
<keyword evidence="4" id="KW-0862">Zinc</keyword>
<dbReference type="Proteomes" id="UP000030377">
    <property type="component" value="Unassembled WGS sequence"/>
</dbReference>
<dbReference type="InterPro" id="IPR001279">
    <property type="entry name" value="Metallo-B-lactamas"/>
</dbReference>
<evidence type="ECO:0000256" key="1">
    <source>
        <dbReference type="ARBA" id="ARBA00007749"/>
    </source>
</evidence>
<keyword evidence="5" id="KW-0732">Signal</keyword>
<protein>
    <submittedName>
        <fullName evidence="7">Beta-lactamase</fullName>
    </submittedName>
</protein>
<sequence length="333" mass="35786">MTEITRRATLAGAAASALLPFVKTSPASAAAPPAATQNASFYRYNVGTHQITVVCDGVATVNLTDNYAAGASKDDINKVFAENHLPTDKVTHTFNPVVVNTGPKLVVIDTGLGPDQFTQTKGKVGQFHNNLAAASIDRAAVDTVIISHFHGDHINGLLAAENKPAFPNAEIMVPAVEWKFWMDDGEMSKGTGNPILESNFKNIRRVFDALGRKVTQYESGKEVAPGITSVASPGHTPGHNSFIVASGAEKVLVQVDITAGAAFLFVKHPEWNIASDVDKPLAQETRRKLYDMAIAEKMPIQAFHAAFPGLVRVEKEKDGSGYRWIPSIWNASL</sequence>
<feature type="signal peptide" evidence="5">
    <location>
        <begin position="1"/>
        <end position="29"/>
    </location>
</feature>
<comment type="similarity">
    <text evidence="1">Belongs to the metallo-beta-lactamase superfamily.</text>
</comment>
<dbReference type="eggNOG" id="COG0491">
    <property type="taxonomic scope" value="Bacteria"/>
</dbReference>
<gene>
    <name evidence="7" type="ORF">MA20_30620</name>
</gene>
<feature type="chain" id="PRO_5002004930" evidence="5">
    <location>
        <begin position="30"/>
        <end position="333"/>
    </location>
</feature>
<evidence type="ECO:0000256" key="3">
    <source>
        <dbReference type="ARBA" id="ARBA00022801"/>
    </source>
</evidence>
<dbReference type="SUPFAM" id="SSF56281">
    <property type="entry name" value="Metallo-hydrolase/oxidoreductase"/>
    <property type="match status" value="1"/>
</dbReference>
<dbReference type="SMART" id="SM00849">
    <property type="entry name" value="Lactamase_B"/>
    <property type="match status" value="1"/>
</dbReference>
<evidence type="ECO:0000256" key="5">
    <source>
        <dbReference type="SAM" id="SignalP"/>
    </source>
</evidence>
<dbReference type="InterPro" id="IPR036866">
    <property type="entry name" value="RibonucZ/Hydroxyglut_hydro"/>
</dbReference>
<dbReference type="PANTHER" id="PTHR42978:SF6">
    <property type="entry name" value="QUORUM-QUENCHING LACTONASE YTNP-RELATED"/>
    <property type="match status" value="1"/>
</dbReference>
<dbReference type="PANTHER" id="PTHR42978">
    <property type="entry name" value="QUORUM-QUENCHING LACTONASE YTNP-RELATED-RELATED"/>
    <property type="match status" value="1"/>
</dbReference>
<dbReference type="InterPro" id="IPR006311">
    <property type="entry name" value="TAT_signal"/>
</dbReference>
<dbReference type="GO" id="GO:0016787">
    <property type="term" value="F:hydrolase activity"/>
    <property type="evidence" value="ECO:0007669"/>
    <property type="project" value="UniProtKB-KW"/>
</dbReference>
<keyword evidence="2" id="KW-0479">Metal-binding</keyword>
<dbReference type="CDD" id="cd07720">
    <property type="entry name" value="OPHC2-like_MBL-fold"/>
    <property type="match status" value="1"/>
</dbReference>